<dbReference type="EMBL" id="CAFZ01000784">
    <property type="protein sequence ID" value="CCA76486.1"/>
    <property type="molecule type" value="Genomic_DNA"/>
</dbReference>
<evidence type="ECO:0000313" key="3">
    <source>
        <dbReference type="EMBL" id="CCA76486.1"/>
    </source>
</evidence>
<evidence type="ECO:0000256" key="2">
    <source>
        <dbReference type="SAM" id="Phobius"/>
    </source>
</evidence>
<feature type="region of interest" description="Disordered" evidence="1">
    <location>
        <begin position="37"/>
        <end position="72"/>
    </location>
</feature>
<sequence>MNNPKSVAYGWAVLIVAAAGSYYFARKDISAKRLEYARQHPRDPTKPLHEILADSQRSGDITSSNAKGGSSG</sequence>
<comment type="caution">
    <text evidence="3">The sequence shown here is derived from an EMBL/GenBank/DDBJ whole genome shotgun (WGS) entry which is preliminary data.</text>
</comment>
<dbReference type="Proteomes" id="UP000007148">
    <property type="component" value="Unassembled WGS sequence"/>
</dbReference>
<evidence type="ECO:0000313" key="4">
    <source>
        <dbReference type="Proteomes" id="UP000007148"/>
    </source>
</evidence>
<dbReference type="InParanoid" id="G4TYU3"/>
<keyword evidence="2" id="KW-1133">Transmembrane helix</keyword>
<keyword evidence="4" id="KW-1185">Reference proteome</keyword>
<dbReference type="AlphaFoldDB" id="G4TYU3"/>
<reference evidence="3 4" key="1">
    <citation type="journal article" date="2011" name="PLoS Pathog.">
        <title>Endophytic Life Strategies Decoded by Genome and Transcriptome Analyses of the Mutualistic Root Symbiont Piriformospora indica.</title>
        <authorList>
            <person name="Zuccaro A."/>
            <person name="Lahrmann U."/>
            <person name="Guldener U."/>
            <person name="Langen G."/>
            <person name="Pfiffi S."/>
            <person name="Biedenkopf D."/>
            <person name="Wong P."/>
            <person name="Samans B."/>
            <person name="Grimm C."/>
            <person name="Basiewicz M."/>
            <person name="Murat C."/>
            <person name="Martin F."/>
            <person name="Kogel K.H."/>
        </authorList>
    </citation>
    <scope>NUCLEOTIDE SEQUENCE [LARGE SCALE GENOMIC DNA]</scope>
    <source>
        <strain evidence="3 4">DSM 11827</strain>
    </source>
</reference>
<dbReference type="Pfam" id="PF15932">
    <property type="entry name" value="DUF4748"/>
    <property type="match status" value="1"/>
</dbReference>
<gene>
    <name evidence="3" type="ORF">PIIN_10479</name>
</gene>
<feature type="compositionally biased region" description="Polar residues" evidence="1">
    <location>
        <begin position="55"/>
        <end position="72"/>
    </location>
</feature>
<accession>G4TYU3</accession>
<keyword evidence="2" id="KW-0812">Transmembrane</keyword>
<keyword evidence="2" id="KW-0472">Membrane</keyword>
<name>G4TYU3_SERID</name>
<proteinExistence type="predicted"/>
<organism evidence="3 4">
    <name type="scientific">Serendipita indica (strain DSM 11827)</name>
    <name type="common">Root endophyte fungus</name>
    <name type="synonym">Piriformospora indica</name>
    <dbReference type="NCBI Taxonomy" id="1109443"/>
    <lineage>
        <taxon>Eukaryota</taxon>
        <taxon>Fungi</taxon>
        <taxon>Dikarya</taxon>
        <taxon>Basidiomycota</taxon>
        <taxon>Agaricomycotina</taxon>
        <taxon>Agaricomycetes</taxon>
        <taxon>Sebacinales</taxon>
        <taxon>Serendipitaceae</taxon>
        <taxon>Serendipita</taxon>
    </lineage>
</organism>
<feature type="compositionally biased region" description="Basic and acidic residues" evidence="1">
    <location>
        <begin position="37"/>
        <end position="52"/>
    </location>
</feature>
<protein>
    <submittedName>
        <fullName evidence="3">Uncharacterized protein</fullName>
    </submittedName>
</protein>
<feature type="transmembrane region" description="Helical" evidence="2">
    <location>
        <begin position="6"/>
        <end position="25"/>
    </location>
</feature>
<dbReference type="InterPro" id="IPR031833">
    <property type="entry name" value="DUF4748"/>
</dbReference>
<dbReference type="HOGENOM" id="CLU_2723115_0_0_1"/>
<evidence type="ECO:0000256" key="1">
    <source>
        <dbReference type="SAM" id="MobiDB-lite"/>
    </source>
</evidence>
<dbReference type="OrthoDB" id="2559326at2759"/>